<feature type="domain" description="SpoVT-AbrB" evidence="1">
    <location>
        <begin position="13"/>
        <end position="59"/>
    </location>
</feature>
<dbReference type="Gene3D" id="2.10.260.10">
    <property type="match status" value="1"/>
</dbReference>
<dbReference type="Pfam" id="PF04014">
    <property type="entry name" value="MazE_antitoxin"/>
    <property type="match status" value="1"/>
</dbReference>
<dbReference type="AlphaFoldDB" id="M0LQE9"/>
<dbReference type="PATRIC" id="fig|1132509.6.peg.3850"/>
<dbReference type="InterPro" id="IPR037914">
    <property type="entry name" value="SpoVT-AbrB_sf"/>
</dbReference>
<sequence>MLRDDENEYEMSVHEATVTSKGQITIPKAVRDRLDLERGERVSFEVAEDGTVRLRKEDAPLDELRELRDEVEFTETDIEAMQRESKRRWSSVE</sequence>
<accession>M0LQE9</accession>
<dbReference type="Proteomes" id="UP000011566">
    <property type="component" value="Unassembled WGS sequence"/>
</dbReference>
<dbReference type="GO" id="GO:0003677">
    <property type="term" value="F:DNA binding"/>
    <property type="evidence" value="ECO:0007669"/>
    <property type="project" value="InterPro"/>
</dbReference>
<name>M0LQE9_9EURY</name>
<dbReference type="PROSITE" id="PS51740">
    <property type="entry name" value="SPOVT_ABRB"/>
    <property type="match status" value="1"/>
</dbReference>
<dbReference type="SMART" id="SM00966">
    <property type="entry name" value="SpoVT_AbrB"/>
    <property type="match status" value="1"/>
</dbReference>
<comment type="caution">
    <text evidence="2">The sequence shown here is derived from an EMBL/GenBank/DDBJ whole genome shotgun (WGS) entry which is preliminary data.</text>
</comment>
<evidence type="ECO:0000313" key="3">
    <source>
        <dbReference type="Proteomes" id="UP000011566"/>
    </source>
</evidence>
<dbReference type="RefSeq" id="WP_007695874.1">
    <property type="nucleotide sequence ID" value="NZ_AJRK01000444.1"/>
</dbReference>
<dbReference type="OrthoDB" id="30861at2157"/>
<protein>
    <recommendedName>
        <fullName evidence="1">SpoVT-AbrB domain-containing protein</fullName>
    </recommendedName>
</protein>
<dbReference type="EMBL" id="AOMB01000043">
    <property type="protein sequence ID" value="EMA35792.1"/>
    <property type="molecule type" value="Genomic_DNA"/>
</dbReference>
<evidence type="ECO:0000313" key="2">
    <source>
        <dbReference type="EMBL" id="EMA35792.1"/>
    </source>
</evidence>
<organism evidence="2 3">
    <name type="scientific">Halococcus hamelinensis 100A6</name>
    <dbReference type="NCBI Taxonomy" id="1132509"/>
    <lineage>
        <taxon>Archaea</taxon>
        <taxon>Methanobacteriati</taxon>
        <taxon>Methanobacteriota</taxon>
        <taxon>Stenosarchaea group</taxon>
        <taxon>Halobacteria</taxon>
        <taxon>Halobacteriales</taxon>
        <taxon>Halococcaceae</taxon>
        <taxon>Halococcus</taxon>
    </lineage>
</organism>
<dbReference type="NCBIfam" id="TIGR01439">
    <property type="entry name" value="lp_hng_hel_AbrB"/>
    <property type="match status" value="1"/>
</dbReference>
<evidence type="ECO:0000259" key="1">
    <source>
        <dbReference type="PROSITE" id="PS51740"/>
    </source>
</evidence>
<dbReference type="SUPFAM" id="SSF89447">
    <property type="entry name" value="AbrB/MazE/MraZ-like"/>
    <property type="match status" value="1"/>
</dbReference>
<keyword evidence="3" id="KW-1185">Reference proteome</keyword>
<dbReference type="InterPro" id="IPR007159">
    <property type="entry name" value="SpoVT-AbrB_dom"/>
</dbReference>
<dbReference type="eggNOG" id="arCOG00818">
    <property type="taxonomic scope" value="Archaea"/>
</dbReference>
<proteinExistence type="predicted"/>
<gene>
    <name evidence="2" type="ORF">C447_16579</name>
</gene>
<reference evidence="2 3" key="1">
    <citation type="journal article" date="2014" name="PLoS Genet.">
        <title>Phylogenetically driven sequencing of extremely halophilic archaea reveals strategies for static and dynamic osmo-response.</title>
        <authorList>
            <person name="Becker E.A."/>
            <person name="Seitzer P.M."/>
            <person name="Tritt A."/>
            <person name="Larsen D."/>
            <person name="Krusor M."/>
            <person name="Yao A.I."/>
            <person name="Wu D."/>
            <person name="Madern D."/>
            <person name="Eisen J.A."/>
            <person name="Darling A.E."/>
            <person name="Facciotti M.T."/>
        </authorList>
    </citation>
    <scope>NUCLEOTIDE SEQUENCE [LARGE SCALE GENOMIC DNA]</scope>
    <source>
        <strain evidence="2 3">100A6</strain>
    </source>
</reference>